<dbReference type="Pfam" id="PF00581">
    <property type="entry name" value="Rhodanese"/>
    <property type="match status" value="1"/>
</dbReference>
<evidence type="ECO:0000313" key="8">
    <source>
        <dbReference type="EMBL" id="HJC39968.1"/>
    </source>
</evidence>
<dbReference type="InterPro" id="IPR050260">
    <property type="entry name" value="FAD-bd_OxRdtase"/>
</dbReference>
<evidence type="ECO:0000313" key="9">
    <source>
        <dbReference type="Proteomes" id="UP000823882"/>
    </source>
</evidence>
<dbReference type="EMBL" id="DWWJ01000003">
    <property type="protein sequence ID" value="HJC39968.1"/>
    <property type="molecule type" value="Genomic_DNA"/>
</dbReference>
<dbReference type="Pfam" id="PF02852">
    <property type="entry name" value="Pyr_redox_dim"/>
    <property type="match status" value="1"/>
</dbReference>
<dbReference type="SUPFAM" id="SSF51905">
    <property type="entry name" value="FAD/NAD(P)-binding domain"/>
    <property type="match status" value="1"/>
</dbReference>
<gene>
    <name evidence="8" type="ORF">H9701_00255</name>
</gene>
<evidence type="ECO:0000256" key="1">
    <source>
        <dbReference type="ARBA" id="ARBA00001974"/>
    </source>
</evidence>
<dbReference type="PROSITE" id="PS50206">
    <property type="entry name" value="RHODANESE_3"/>
    <property type="match status" value="1"/>
</dbReference>
<comment type="caution">
    <text evidence="8">The sequence shown here is derived from an EMBL/GenBank/DDBJ whole genome shotgun (WGS) entry which is preliminary data.</text>
</comment>
<dbReference type="GO" id="GO:0016491">
    <property type="term" value="F:oxidoreductase activity"/>
    <property type="evidence" value="ECO:0007669"/>
    <property type="project" value="UniProtKB-KW"/>
</dbReference>
<reference evidence="8" key="2">
    <citation type="submission" date="2021-04" db="EMBL/GenBank/DDBJ databases">
        <authorList>
            <person name="Gilroy R."/>
        </authorList>
    </citation>
    <scope>NUCLEOTIDE SEQUENCE</scope>
    <source>
        <strain evidence="8">CHK186-1790</strain>
    </source>
</reference>
<dbReference type="InterPro" id="IPR036873">
    <property type="entry name" value="Rhodanese-like_dom_sf"/>
</dbReference>
<dbReference type="PRINTS" id="PR00368">
    <property type="entry name" value="FADPNR"/>
</dbReference>
<comment type="similarity">
    <text evidence="2">Belongs to the class-III pyridine nucleotide-disulfide oxidoreductase family.</text>
</comment>
<accession>A0A9D2NYT6</accession>
<keyword evidence="3" id="KW-0285">Flavoprotein</keyword>
<dbReference type="SUPFAM" id="SSF52821">
    <property type="entry name" value="Rhodanese/Cell cycle control phosphatase"/>
    <property type="match status" value="1"/>
</dbReference>
<organism evidence="8 9">
    <name type="scientific">Candidatus Intestinimonas pullistercoris</name>
    <dbReference type="NCBI Taxonomy" id="2838623"/>
    <lineage>
        <taxon>Bacteria</taxon>
        <taxon>Bacillati</taxon>
        <taxon>Bacillota</taxon>
        <taxon>Clostridia</taxon>
        <taxon>Eubacteriales</taxon>
        <taxon>Intestinimonas</taxon>
    </lineage>
</organism>
<name>A0A9D2NYT6_9FIRM</name>
<dbReference type="SMART" id="SM00450">
    <property type="entry name" value="RHOD"/>
    <property type="match status" value="1"/>
</dbReference>
<keyword evidence="5" id="KW-0560">Oxidoreductase</keyword>
<dbReference type="InterPro" id="IPR036188">
    <property type="entry name" value="FAD/NAD-bd_sf"/>
</dbReference>
<dbReference type="PRINTS" id="PR00411">
    <property type="entry name" value="PNDRDTASEI"/>
</dbReference>
<dbReference type="Proteomes" id="UP000823882">
    <property type="component" value="Unassembled WGS sequence"/>
</dbReference>
<dbReference type="Pfam" id="PF07992">
    <property type="entry name" value="Pyr_redox_2"/>
    <property type="match status" value="1"/>
</dbReference>
<comment type="cofactor">
    <cofactor evidence="1">
        <name>FAD</name>
        <dbReference type="ChEBI" id="CHEBI:57692"/>
    </cofactor>
</comment>
<protein>
    <submittedName>
        <fullName evidence="8">FAD-dependent oxidoreductase</fullName>
    </submittedName>
</protein>
<evidence type="ECO:0000256" key="4">
    <source>
        <dbReference type="ARBA" id="ARBA00022827"/>
    </source>
</evidence>
<feature type="domain" description="Rhodanese" evidence="7">
    <location>
        <begin position="465"/>
        <end position="554"/>
    </location>
</feature>
<evidence type="ECO:0000256" key="3">
    <source>
        <dbReference type="ARBA" id="ARBA00022630"/>
    </source>
</evidence>
<dbReference type="Gene3D" id="3.50.50.60">
    <property type="entry name" value="FAD/NAD(P)-binding domain"/>
    <property type="match status" value="2"/>
</dbReference>
<proteinExistence type="inferred from homology"/>
<dbReference type="PANTHER" id="PTHR43429:SF1">
    <property type="entry name" value="NAD(P)H SULFUR OXIDOREDUCTASE (COA-DEPENDENT)"/>
    <property type="match status" value="1"/>
</dbReference>
<dbReference type="SUPFAM" id="SSF55424">
    <property type="entry name" value="FAD/NAD-linked reductases, dimerisation (C-terminal) domain"/>
    <property type="match status" value="1"/>
</dbReference>
<evidence type="ECO:0000256" key="5">
    <source>
        <dbReference type="ARBA" id="ARBA00023002"/>
    </source>
</evidence>
<dbReference type="Gene3D" id="3.40.250.10">
    <property type="entry name" value="Rhodanese-like domain"/>
    <property type="match status" value="1"/>
</dbReference>
<evidence type="ECO:0000256" key="2">
    <source>
        <dbReference type="ARBA" id="ARBA00009130"/>
    </source>
</evidence>
<sequence>MKVVIVGGVAGGATAAARLRRLNEEAEIVILERSGYVSYANCGLPYYIGGTIQDKGVLTLQTPESFQARFRIDVRVQNEVLSIQPEEHTVTVRRLGDGSEYTETYDKLILSPGARAIRPPLPGIDLEGIFTLRTVEDTFRIRTFLERERPRSAVVVGGGFIGLEMAENLIHAGVHTTMIQLDDQVLLPLDRDMAGEVHAYLRGQGLDLRLSTAVTGFRRRGGRLETLLGEREPVPADLVILAIGVAPESDLARRAGLALGQKGSISVDAHMRTSHPDIYAVGDAVELTHTVTGQKALVALAGPANRQGRIAADHICGLDRSYSGAQGSSILKLFGMTAAATGLNERAAQAAGVAYDKAVTYSASHASYYPGAKNMTVKTLFDPATGRILGAQIVGFDGVDKRIDVLAEAVRSGLTARQLTELDLAYAPPYSSAKDPVNMAGYVIENLREGLVEQHHWDQVAGLPADGSVTLLDVRTPDEVKQQGLLRPDAVHIPLDSLRERLGELDPAKKVYVNCFSGLRSYLACRILSQKGFRCSNLSGGWRFWSYAAQDRVHDATPTHLCGVPTGEGSHGA</sequence>
<keyword evidence="6" id="KW-0676">Redox-active center</keyword>
<dbReference type="InterPro" id="IPR004099">
    <property type="entry name" value="Pyr_nucl-diS_OxRdtase_dimer"/>
</dbReference>
<evidence type="ECO:0000256" key="6">
    <source>
        <dbReference type="ARBA" id="ARBA00023284"/>
    </source>
</evidence>
<evidence type="ECO:0000259" key="7">
    <source>
        <dbReference type="PROSITE" id="PS50206"/>
    </source>
</evidence>
<dbReference type="InterPro" id="IPR016156">
    <property type="entry name" value="FAD/NAD-linked_Rdtase_dimer_sf"/>
</dbReference>
<keyword evidence="4" id="KW-0274">FAD</keyword>
<reference evidence="8" key="1">
    <citation type="journal article" date="2021" name="PeerJ">
        <title>Extensive microbial diversity within the chicken gut microbiome revealed by metagenomics and culture.</title>
        <authorList>
            <person name="Gilroy R."/>
            <person name="Ravi A."/>
            <person name="Getino M."/>
            <person name="Pursley I."/>
            <person name="Horton D.L."/>
            <person name="Alikhan N.F."/>
            <person name="Baker D."/>
            <person name="Gharbi K."/>
            <person name="Hall N."/>
            <person name="Watson M."/>
            <person name="Adriaenssens E.M."/>
            <person name="Foster-Nyarko E."/>
            <person name="Jarju S."/>
            <person name="Secka A."/>
            <person name="Antonio M."/>
            <person name="Oren A."/>
            <person name="Chaudhuri R.R."/>
            <person name="La Ragione R."/>
            <person name="Hildebrand F."/>
            <person name="Pallen M.J."/>
        </authorList>
    </citation>
    <scope>NUCLEOTIDE SEQUENCE</scope>
    <source>
        <strain evidence="8">CHK186-1790</strain>
    </source>
</reference>
<dbReference type="PANTHER" id="PTHR43429">
    <property type="entry name" value="PYRIDINE NUCLEOTIDE-DISULFIDE OXIDOREDUCTASE DOMAIN-CONTAINING"/>
    <property type="match status" value="1"/>
</dbReference>
<dbReference type="AlphaFoldDB" id="A0A9D2NYT6"/>
<dbReference type="InterPro" id="IPR023753">
    <property type="entry name" value="FAD/NAD-binding_dom"/>
</dbReference>
<dbReference type="InterPro" id="IPR001763">
    <property type="entry name" value="Rhodanese-like_dom"/>
</dbReference>